<reference evidence="11 12" key="1">
    <citation type="submission" date="2023-07" db="EMBL/GenBank/DDBJ databases">
        <title>Genomic Encyclopedia of Type Strains, Phase IV (KMG-IV): sequencing the most valuable type-strain genomes for metagenomic binning, comparative biology and taxonomic classification.</title>
        <authorList>
            <person name="Goeker M."/>
        </authorList>
    </citation>
    <scope>NUCLEOTIDE SEQUENCE [LARGE SCALE GENOMIC DNA]</scope>
    <source>
        <strain evidence="11 12">DSM 9768</strain>
    </source>
</reference>
<feature type="domain" description="AB hydrolase-1" evidence="10">
    <location>
        <begin position="29"/>
        <end position="299"/>
    </location>
</feature>
<keyword evidence="6" id="KW-0963">Cytoplasm</keyword>
<organism evidence="11 12">
    <name type="scientific">Evansella vedderi</name>
    <dbReference type="NCBI Taxonomy" id="38282"/>
    <lineage>
        <taxon>Bacteria</taxon>
        <taxon>Bacillati</taxon>
        <taxon>Bacillota</taxon>
        <taxon>Bacilli</taxon>
        <taxon>Bacillales</taxon>
        <taxon>Bacillaceae</taxon>
        <taxon>Evansella</taxon>
    </lineage>
</organism>
<dbReference type="PANTHER" id="PTHR43722">
    <property type="entry name" value="PROLINE IMINOPEPTIDASE"/>
    <property type="match status" value="1"/>
</dbReference>
<evidence type="ECO:0000256" key="2">
    <source>
        <dbReference type="ARBA" id="ARBA00004496"/>
    </source>
</evidence>
<dbReference type="SUPFAM" id="SSF53474">
    <property type="entry name" value="alpha/beta-Hydrolases"/>
    <property type="match status" value="1"/>
</dbReference>
<dbReference type="Pfam" id="PF00561">
    <property type="entry name" value="Abhydrolase_1"/>
    <property type="match status" value="1"/>
</dbReference>
<keyword evidence="8" id="KW-0378">Hydrolase</keyword>
<keyword evidence="5" id="KW-0031">Aminopeptidase</keyword>
<evidence type="ECO:0000256" key="8">
    <source>
        <dbReference type="ARBA" id="ARBA00022801"/>
    </source>
</evidence>
<gene>
    <name evidence="11" type="ORF">J2S74_000817</name>
</gene>
<evidence type="ECO:0000313" key="11">
    <source>
        <dbReference type="EMBL" id="MDQ0253445.1"/>
    </source>
</evidence>
<dbReference type="InterPro" id="IPR029058">
    <property type="entry name" value="AB_hydrolase_fold"/>
</dbReference>
<evidence type="ECO:0000256" key="7">
    <source>
        <dbReference type="ARBA" id="ARBA00022670"/>
    </source>
</evidence>
<proteinExistence type="inferred from homology"/>
<protein>
    <recommendedName>
        <fullName evidence="4">prolyl aminopeptidase</fullName>
        <ecNumber evidence="4">3.4.11.5</ecNumber>
    </recommendedName>
    <alternativeName>
        <fullName evidence="9">Prolyl aminopeptidase</fullName>
    </alternativeName>
</protein>
<name>A0ABT9ZR62_9BACI</name>
<evidence type="ECO:0000256" key="5">
    <source>
        <dbReference type="ARBA" id="ARBA00022438"/>
    </source>
</evidence>
<evidence type="ECO:0000256" key="1">
    <source>
        <dbReference type="ARBA" id="ARBA00001585"/>
    </source>
</evidence>
<dbReference type="PANTHER" id="PTHR43722:SF1">
    <property type="entry name" value="PROLINE IMINOPEPTIDASE"/>
    <property type="match status" value="1"/>
</dbReference>
<evidence type="ECO:0000256" key="6">
    <source>
        <dbReference type="ARBA" id="ARBA00022490"/>
    </source>
</evidence>
<comment type="catalytic activity">
    <reaction evidence="1">
        <text>Release of N-terminal proline from a peptide.</text>
        <dbReference type="EC" id="3.4.11.5"/>
    </reaction>
</comment>
<evidence type="ECO:0000313" key="12">
    <source>
        <dbReference type="Proteomes" id="UP001230005"/>
    </source>
</evidence>
<keyword evidence="7" id="KW-0645">Protease</keyword>
<evidence type="ECO:0000256" key="9">
    <source>
        <dbReference type="ARBA" id="ARBA00029605"/>
    </source>
</evidence>
<keyword evidence="12" id="KW-1185">Reference proteome</keyword>
<comment type="caution">
    <text evidence="11">The sequence shown here is derived from an EMBL/GenBank/DDBJ whole genome shotgun (WGS) entry which is preliminary data.</text>
</comment>
<dbReference type="RefSeq" id="WP_307322103.1">
    <property type="nucleotide sequence ID" value="NZ_JAUSUG010000002.1"/>
</dbReference>
<dbReference type="Gene3D" id="3.40.50.1820">
    <property type="entry name" value="alpha/beta hydrolase"/>
    <property type="match status" value="1"/>
</dbReference>
<accession>A0ABT9ZR62</accession>
<evidence type="ECO:0000256" key="4">
    <source>
        <dbReference type="ARBA" id="ARBA00012568"/>
    </source>
</evidence>
<comment type="subcellular location">
    <subcellularLocation>
        <location evidence="2">Cytoplasm</location>
    </subcellularLocation>
</comment>
<dbReference type="InterPro" id="IPR002410">
    <property type="entry name" value="Peptidase_S33"/>
</dbReference>
<dbReference type="InterPro" id="IPR000073">
    <property type="entry name" value="AB_hydrolase_1"/>
</dbReference>
<sequence length="314" mass="37055">MEDINYLETIEINNSKQWVYIRSQNQYNPIILFLHGGPGASQIYCADKYFKALEHHFILVDWDQRGSGKSYSRNTSKESVSINQYVEDIRVLTEVLKKRFNKEKLYLVGHSWGSVIGLLAVEKYPELFHSYIGIGQVINLVEGEMRGYEYVLEQSKLKNDTITHKKLNKIGPPPYNSLFKTAIVRKLVDKYGGYKYQQKTKLWNDYLKEMLESKHYSLLDIVKWFKGTNYLVKRLNNELLTINFFEQVKKVEIPIYFLAGRFDYITPSSLVEEYFEMVDSPHKEMIFFENEAHDLHFENTNKFFDVCLKICNKP</sequence>
<evidence type="ECO:0000256" key="3">
    <source>
        <dbReference type="ARBA" id="ARBA00010088"/>
    </source>
</evidence>
<evidence type="ECO:0000259" key="10">
    <source>
        <dbReference type="Pfam" id="PF00561"/>
    </source>
</evidence>
<dbReference type="EC" id="3.4.11.5" evidence="4"/>
<dbReference type="InterPro" id="IPR005944">
    <property type="entry name" value="Pro_iminopeptidase"/>
</dbReference>
<dbReference type="PRINTS" id="PR00793">
    <property type="entry name" value="PROAMNOPTASE"/>
</dbReference>
<dbReference type="EMBL" id="JAUSUG010000002">
    <property type="protein sequence ID" value="MDQ0253445.1"/>
    <property type="molecule type" value="Genomic_DNA"/>
</dbReference>
<comment type="similarity">
    <text evidence="3">Belongs to the peptidase S33 family.</text>
</comment>
<dbReference type="Proteomes" id="UP001230005">
    <property type="component" value="Unassembled WGS sequence"/>
</dbReference>